<proteinExistence type="predicted"/>
<organism evidence="1">
    <name type="scientific">uncultured Caudovirales phage</name>
    <dbReference type="NCBI Taxonomy" id="2100421"/>
    <lineage>
        <taxon>Viruses</taxon>
        <taxon>Duplodnaviria</taxon>
        <taxon>Heunggongvirae</taxon>
        <taxon>Uroviricota</taxon>
        <taxon>Caudoviricetes</taxon>
        <taxon>Peduoviridae</taxon>
        <taxon>Maltschvirus</taxon>
        <taxon>Maltschvirus maltsch</taxon>
    </lineage>
</organism>
<protein>
    <submittedName>
        <fullName evidence="1">Uncharacterized protein</fullName>
    </submittedName>
</protein>
<gene>
    <name evidence="1" type="ORF">UFOVP872_6</name>
</gene>
<name>A0A6J5PHV8_9CAUD</name>
<accession>A0A6J5PHV8</accession>
<dbReference type="EMBL" id="LR796802">
    <property type="protein sequence ID" value="CAB4167234.1"/>
    <property type="molecule type" value="Genomic_DNA"/>
</dbReference>
<reference evidence="1" key="1">
    <citation type="submission" date="2020-04" db="EMBL/GenBank/DDBJ databases">
        <authorList>
            <person name="Chiriac C."/>
            <person name="Salcher M."/>
            <person name="Ghai R."/>
            <person name="Kavagutti S V."/>
        </authorList>
    </citation>
    <scope>NUCLEOTIDE SEQUENCE</scope>
</reference>
<sequence>MTEPLDPMLKIWAEVMNEVTRRPNPKVQDQSAEVIHSFKSLKQLAQDLRDHATKHAFNDGQLCADLKAAANYLEAMAQ</sequence>
<evidence type="ECO:0000313" key="1">
    <source>
        <dbReference type="EMBL" id="CAB4167234.1"/>
    </source>
</evidence>